<dbReference type="Ensembl" id="ENSDNVT00000005698.1">
    <property type="protein sequence ID" value="ENSDNVP00000004748.1"/>
    <property type="gene ID" value="ENSDNVG00000003394.1"/>
</dbReference>
<proteinExistence type="predicted"/>
<reference evidence="1" key="1">
    <citation type="submission" date="2025-08" db="UniProtKB">
        <authorList>
            <consortium name="Ensembl"/>
        </authorList>
    </citation>
    <scope>IDENTIFICATION</scope>
</reference>
<keyword evidence="2" id="KW-1185">Reference proteome</keyword>
<evidence type="ECO:0000313" key="1">
    <source>
        <dbReference type="Ensembl" id="ENSDNVP00000004748.1"/>
    </source>
</evidence>
<dbReference type="AlphaFoldDB" id="A0A8C4J8L4"/>
<organism evidence="1 2">
    <name type="scientific">Dromaius novaehollandiae</name>
    <name type="common">Emu</name>
    <dbReference type="NCBI Taxonomy" id="8790"/>
    <lineage>
        <taxon>Eukaryota</taxon>
        <taxon>Metazoa</taxon>
        <taxon>Chordata</taxon>
        <taxon>Craniata</taxon>
        <taxon>Vertebrata</taxon>
        <taxon>Euteleostomi</taxon>
        <taxon>Archelosauria</taxon>
        <taxon>Archosauria</taxon>
        <taxon>Dinosauria</taxon>
        <taxon>Saurischia</taxon>
        <taxon>Theropoda</taxon>
        <taxon>Coelurosauria</taxon>
        <taxon>Aves</taxon>
        <taxon>Palaeognathae</taxon>
        <taxon>Casuariiformes</taxon>
        <taxon>Dromaiidae</taxon>
        <taxon>Dromaius</taxon>
    </lineage>
</organism>
<accession>A0A8C4J8L4</accession>
<reference evidence="1" key="2">
    <citation type="submission" date="2025-09" db="UniProtKB">
        <authorList>
            <consortium name="Ensembl"/>
        </authorList>
    </citation>
    <scope>IDENTIFICATION</scope>
</reference>
<dbReference type="Proteomes" id="UP000694423">
    <property type="component" value="Unplaced"/>
</dbReference>
<name>A0A8C4J8L4_DRONO</name>
<sequence>ARLWLSQDLHVRSTCIFFFKSRFYTFSCTKNNLDFSWRSFASGLFYLLYRLSRYS</sequence>
<evidence type="ECO:0000313" key="2">
    <source>
        <dbReference type="Proteomes" id="UP000694423"/>
    </source>
</evidence>
<protein>
    <submittedName>
        <fullName evidence="1">Uncharacterized protein</fullName>
    </submittedName>
</protein>